<dbReference type="GO" id="GO:0016018">
    <property type="term" value="F:cyclosporin A binding"/>
    <property type="evidence" value="ECO:0000318"/>
    <property type="project" value="GO_Central"/>
</dbReference>
<protein>
    <submittedName>
        <fullName evidence="1">Uncharacterized protein</fullName>
    </submittedName>
</protein>
<dbReference type="GO" id="GO:0006457">
    <property type="term" value="P:protein folding"/>
    <property type="evidence" value="ECO:0000318"/>
    <property type="project" value="GO_Central"/>
</dbReference>
<evidence type="ECO:0000313" key="1">
    <source>
        <dbReference type="EMBL" id="ERN13448.1"/>
    </source>
</evidence>
<dbReference type="HOGENOM" id="CLU_1505458_0_0_1"/>
<dbReference type="GO" id="GO:0003755">
    <property type="term" value="F:peptidyl-prolyl cis-trans isomerase activity"/>
    <property type="evidence" value="ECO:0000318"/>
    <property type="project" value="GO_Central"/>
</dbReference>
<dbReference type="GO" id="GO:0005737">
    <property type="term" value="C:cytoplasm"/>
    <property type="evidence" value="ECO:0000318"/>
    <property type="project" value="GO_Central"/>
</dbReference>
<organism evidence="1 2">
    <name type="scientific">Amborella trichopoda</name>
    <dbReference type="NCBI Taxonomy" id="13333"/>
    <lineage>
        <taxon>Eukaryota</taxon>
        <taxon>Viridiplantae</taxon>
        <taxon>Streptophyta</taxon>
        <taxon>Embryophyta</taxon>
        <taxon>Tracheophyta</taxon>
        <taxon>Spermatophyta</taxon>
        <taxon>Magnoliopsida</taxon>
        <taxon>Amborellales</taxon>
        <taxon>Amborellaceae</taxon>
        <taxon>Amborella</taxon>
    </lineage>
</organism>
<reference evidence="2" key="1">
    <citation type="journal article" date="2013" name="Science">
        <title>The Amborella genome and the evolution of flowering plants.</title>
        <authorList>
            <consortium name="Amborella Genome Project"/>
        </authorList>
    </citation>
    <scope>NUCLEOTIDE SEQUENCE [LARGE SCALE GENOMIC DNA]</scope>
</reference>
<dbReference type="InterPro" id="IPR029000">
    <property type="entry name" value="Cyclophilin-like_dom_sf"/>
</dbReference>
<dbReference type="EMBL" id="KI392588">
    <property type="protein sequence ID" value="ERN13448.1"/>
    <property type="molecule type" value="Genomic_DNA"/>
</dbReference>
<gene>
    <name evidence="1" type="ORF">AMTR_s00041p00201900</name>
</gene>
<proteinExistence type="predicted"/>
<evidence type="ECO:0000313" key="2">
    <source>
        <dbReference type="Proteomes" id="UP000017836"/>
    </source>
</evidence>
<keyword evidence="2" id="KW-1185">Reference proteome</keyword>
<dbReference type="Gramene" id="ERN13448">
    <property type="protein sequence ID" value="ERN13448"/>
    <property type="gene ID" value="AMTR_s00041p00201900"/>
</dbReference>
<dbReference type="SUPFAM" id="SSF50891">
    <property type="entry name" value="Cyclophilin-like"/>
    <property type="match status" value="1"/>
</dbReference>
<sequence>MASTSPRVSFTLRVGSGKRCRIRVEEEVIHQTKTSSEEEPKAAVLRNLFELSIDSGRIIMELYSDMVPITAENFRPCALEKRDENFEEKHKGFGVLFMATGEEYDDNGSKFAIGLNKNTLSGPSRMSAHIPAKSSRPFSSQTVASFEDMTASWPASGEFGTPLQFDLQNNQAKSSPLCF</sequence>
<dbReference type="AlphaFoldDB" id="W1PYN1"/>
<dbReference type="Proteomes" id="UP000017836">
    <property type="component" value="Unassembled WGS sequence"/>
</dbReference>
<name>W1PYN1_AMBTC</name>
<accession>W1PYN1</accession>